<reference evidence="2 3" key="1">
    <citation type="journal article" date="2014" name="Genome Announc.">
        <title>Draft Genome Sequence of Paenibacillus pini JCM 16418T, Isolated from the Rhizosphere of Pine Tree.</title>
        <authorList>
            <person name="Yuki M."/>
            <person name="Oshima K."/>
            <person name="Suda W."/>
            <person name="Oshida Y."/>
            <person name="Kitamura K."/>
            <person name="Iida Y."/>
            <person name="Hattori M."/>
            <person name="Ohkuma M."/>
        </authorList>
    </citation>
    <scope>NUCLEOTIDE SEQUENCE [LARGE SCALE GENOMIC DNA]</scope>
    <source>
        <strain evidence="2 3">JCM 16418</strain>
    </source>
</reference>
<dbReference type="STRING" id="1236976.JCM16418_4612"/>
<dbReference type="PANTHER" id="PTHR34819">
    <property type="entry name" value="LARGE CYSTEINE-RICH PERIPLASMIC PROTEIN OMCB"/>
    <property type="match status" value="1"/>
</dbReference>
<evidence type="ECO:0000313" key="2">
    <source>
        <dbReference type="EMBL" id="GAF10409.1"/>
    </source>
</evidence>
<evidence type="ECO:0000313" key="3">
    <source>
        <dbReference type="Proteomes" id="UP000019364"/>
    </source>
</evidence>
<dbReference type="NCBIfam" id="TIGR01451">
    <property type="entry name" value="B_ant_repeat"/>
    <property type="match status" value="2"/>
</dbReference>
<dbReference type="InterPro" id="IPR051172">
    <property type="entry name" value="Chlamydia_OmcB"/>
</dbReference>
<accession>W7Z7M9</accession>
<gene>
    <name evidence="2" type="ORF">JCM16418_4612</name>
</gene>
<dbReference type="OrthoDB" id="1751088at2"/>
<dbReference type="RefSeq" id="WP_036652784.1">
    <property type="nucleotide sequence ID" value="NZ_BAVZ01000023.1"/>
</dbReference>
<protein>
    <recommendedName>
        <fullName evidence="1">DUF11 domain-containing protein</fullName>
    </recommendedName>
</protein>
<name>W7Z7M9_9BACL</name>
<dbReference type="InterPro" id="IPR001434">
    <property type="entry name" value="OmcB-like_DUF11"/>
</dbReference>
<dbReference type="Proteomes" id="UP000019364">
    <property type="component" value="Unassembled WGS sequence"/>
</dbReference>
<organism evidence="2 3">
    <name type="scientific">Paenibacillus pini JCM 16418</name>
    <dbReference type="NCBI Taxonomy" id="1236976"/>
    <lineage>
        <taxon>Bacteria</taxon>
        <taxon>Bacillati</taxon>
        <taxon>Bacillota</taxon>
        <taxon>Bacilli</taxon>
        <taxon>Bacillales</taxon>
        <taxon>Paenibacillaceae</taxon>
        <taxon>Paenibacillus</taxon>
    </lineage>
</organism>
<feature type="domain" description="DUF11" evidence="1">
    <location>
        <begin position="58"/>
        <end position="147"/>
    </location>
</feature>
<sequence>MGTVVKVFFQTIITSIPDDLKYTNQGSAVYSFKTTEGRTITGSVESNPVDIRVIPFQLSMIATISTDQTFTGDVITYQVTITNQGNIPLQLLILSIPLPAGVVFVPGSVTINDMYIPAVNPDDGIPLGSLLPGASVQLRVSLRIAGVPETNPFFIQSVLYYTANDTEYSALANLLQITYVQPLITITNDLNITKALVGEILTYTTIISNEGNFAVEANLKNTVPQGLLFVPNSLEIDDSMITGSSLPDSVPLGTLRPGQFITIRYQEITTQPSLQINDGKISQRSTLLCNFRLSDGRVVQNTFYSNYVNVDVFASIIEISASPKTQIWDVGETISFQLLITNLGNLTANVTLLKWIQSRTALIHGIVLKNGEPLPWRMGFI</sequence>
<evidence type="ECO:0000259" key="1">
    <source>
        <dbReference type="Pfam" id="PF01345"/>
    </source>
</evidence>
<dbReference type="Pfam" id="PF01345">
    <property type="entry name" value="DUF11"/>
    <property type="match status" value="1"/>
</dbReference>
<dbReference type="PANTHER" id="PTHR34819:SF3">
    <property type="entry name" value="CELL SURFACE PROTEIN"/>
    <property type="match status" value="1"/>
</dbReference>
<keyword evidence="3" id="KW-1185">Reference proteome</keyword>
<dbReference type="InterPro" id="IPR047589">
    <property type="entry name" value="DUF11_rpt"/>
</dbReference>
<proteinExistence type="predicted"/>
<comment type="caution">
    <text evidence="2">The sequence shown here is derived from an EMBL/GenBank/DDBJ whole genome shotgun (WGS) entry which is preliminary data.</text>
</comment>
<dbReference type="AlphaFoldDB" id="W7Z7M9"/>
<dbReference type="eggNOG" id="COG1361">
    <property type="taxonomic scope" value="Bacteria"/>
</dbReference>
<dbReference type="EMBL" id="BAVZ01000023">
    <property type="protein sequence ID" value="GAF10409.1"/>
    <property type="molecule type" value="Genomic_DNA"/>
</dbReference>